<protein>
    <submittedName>
        <fullName evidence="3">2-(1,2-epoxy-1,2-dihydrophenyl)acetyl-CoA isomerase</fullName>
    </submittedName>
</protein>
<dbReference type="PROSITE" id="PS00166">
    <property type="entry name" value="ENOYL_COA_HYDRATASE"/>
    <property type="match status" value="1"/>
</dbReference>
<evidence type="ECO:0000256" key="1">
    <source>
        <dbReference type="ARBA" id="ARBA00005254"/>
    </source>
</evidence>
<gene>
    <name evidence="3" type="ORF">SAMN05443575_3159</name>
</gene>
<keyword evidence="4" id="KW-1185">Reference proteome</keyword>
<dbReference type="Proteomes" id="UP000186132">
    <property type="component" value="Unassembled WGS sequence"/>
</dbReference>
<proteinExistence type="inferred from homology"/>
<dbReference type="AlphaFoldDB" id="A0A1M5PQQ1"/>
<dbReference type="RefSeq" id="WP_084181218.1">
    <property type="nucleotide sequence ID" value="NZ_FQVU01000004.1"/>
</dbReference>
<reference evidence="3 4" key="1">
    <citation type="submission" date="2016-11" db="EMBL/GenBank/DDBJ databases">
        <authorList>
            <person name="Jaros S."/>
            <person name="Januszkiewicz K."/>
            <person name="Wedrychowicz H."/>
        </authorList>
    </citation>
    <scope>NUCLEOTIDE SEQUENCE [LARGE SCALE GENOMIC DNA]</scope>
    <source>
        <strain evidence="3 4">DSM 45627</strain>
    </source>
</reference>
<name>A0A1M5PQQ1_9ACTN</name>
<comment type="similarity">
    <text evidence="1 2">Belongs to the enoyl-CoA hydratase/isomerase family.</text>
</comment>
<dbReference type="STRING" id="1206085.SAMN05443575_3159"/>
<dbReference type="InterPro" id="IPR014748">
    <property type="entry name" value="Enoyl-CoA_hydra_C"/>
</dbReference>
<dbReference type="SUPFAM" id="SSF52096">
    <property type="entry name" value="ClpP/crotonase"/>
    <property type="match status" value="1"/>
</dbReference>
<dbReference type="Gene3D" id="3.90.226.10">
    <property type="entry name" value="2-enoyl-CoA Hydratase, Chain A, domain 1"/>
    <property type="match status" value="1"/>
</dbReference>
<dbReference type="InterPro" id="IPR029045">
    <property type="entry name" value="ClpP/crotonase-like_dom_sf"/>
</dbReference>
<dbReference type="OrthoDB" id="3473569at2"/>
<sequence length="271" mass="27454">MSDRATNSATNSAIDSAESRIESRVRDGVLEVVLARPAARNAIDTALAVALREALSDTGGVGAVAVLARGEHFCVGGDVRAMAAAADPGTFVTGLAEQFHRSVVALAEGPPVVAGVRGWAAGAGLSLVLAADVVVATEQASFQPGYAGLGVTPDGGLSWSLPRAVGDRRARALLLSNRVVGAAEAQRIGIVDDLVADEELETTVLDVARRLAAGPRRAARATKRLVREGASRPLTAQLAVEAGLIGAHAAAADGQEGIAAFLARRAASFGG</sequence>
<dbReference type="CDD" id="cd06558">
    <property type="entry name" value="crotonase-like"/>
    <property type="match status" value="1"/>
</dbReference>
<evidence type="ECO:0000313" key="4">
    <source>
        <dbReference type="Proteomes" id="UP000186132"/>
    </source>
</evidence>
<organism evidence="3 4">
    <name type="scientific">Jatrophihabitans endophyticus</name>
    <dbReference type="NCBI Taxonomy" id="1206085"/>
    <lineage>
        <taxon>Bacteria</taxon>
        <taxon>Bacillati</taxon>
        <taxon>Actinomycetota</taxon>
        <taxon>Actinomycetes</taxon>
        <taxon>Jatrophihabitantales</taxon>
        <taxon>Jatrophihabitantaceae</taxon>
        <taxon>Jatrophihabitans</taxon>
    </lineage>
</organism>
<dbReference type="Pfam" id="PF00378">
    <property type="entry name" value="ECH_1"/>
    <property type="match status" value="1"/>
</dbReference>
<dbReference type="PANTHER" id="PTHR43459">
    <property type="entry name" value="ENOYL-COA HYDRATASE"/>
    <property type="match status" value="1"/>
</dbReference>
<evidence type="ECO:0000256" key="2">
    <source>
        <dbReference type="RuleBase" id="RU003707"/>
    </source>
</evidence>
<dbReference type="InterPro" id="IPR001753">
    <property type="entry name" value="Enoyl-CoA_hydra/iso"/>
</dbReference>
<accession>A0A1M5PQQ1</accession>
<keyword evidence="3" id="KW-0413">Isomerase</keyword>
<dbReference type="GO" id="GO:0016853">
    <property type="term" value="F:isomerase activity"/>
    <property type="evidence" value="ECO:0007669"/>
    <property type="project" value="UniProtKB-KW"/>
</dbReference>
<evidence type="ECO:0000313" key="3">
    <source>
        <dbReference type="EMBL" id="SHH03879.1"/>
    </source>
</evidence>
<dbReference type="PANTHER" id="PTHR43459:SF1">
    <property type="entry name" value="EG:BACN32G11.4 PROTEIN"/>
    <property type="match status" value="1"/>
</dbReference>
<dbReference type="InterPro" id="IPR018376">
    <property type="entry name" value="Enoyl-CoA_hyd/isom_CS"/>
</dbReference>
<dbReference type="EMBL" id="FQVU01000004">
    <property type="protein sequence ID" value="SHH03879.1"/>
    <property type="molecule type" value="Genomic_DNA"/>
</dbReference>
<dbReference type="Gene3D" id="1.10.12.10">
    <property type="entry name" value="Lyase 2-enoyl-coa Hydratase, Chain A, domain 2"/>
    <property type="match status" value="1"/>
</dbReference>